<keyword evidence="1" id="KW-0472">Membrane</keyword>
<keyword evidence="1" id="KW-0812">Transmembrane</keyword>
<dbReference type="Proteomes" id="UP001268542">
    <property type="component" value="Unassembled WGS sequence"/>
</dbReference>
<feature type="transmembrane region" description="Helical" evidence="1">
    <location>
        <begin position="127"/>
        <end position="145"/>
    </location>
</feature>
<reference evidence="2 3" key="1">
    <citation type="submission" date="2023-08" db="EMBL/GenBank/DDBJ databases">
        <title>Nocardioides seae sp. nov., a bacterium isolated from a soil.</title>
        <authorList>
            <person name="Wang X."/>
        </authorList>
    </citation>
    <scope>NUCLEOTIDE SEQUENCE [LARGE SCALE GENOMIC DNA]</scope>
    <source>
        <strain evidence="2 3">YZH12</strain>
    </source>
</reference>
<evidence type="ECO:0008006" key="4">
    <source>
        <dbReference type="Google" id="ProtNLM"/>
    </source>
</evidence>
<proteinExistence type="predicted"/>
<dbReference type="RefSeq" id="WP_315735731.1">
    <property type="nucleotide sequence ID" value="NZ_JAVYII010000010.1"/>
</dbReference>
<evidence type="ECO:0000256" key="1">
    <source>
        <dbReference type="SAM" id="Phobius"/>
    </source>
</evidence>
<evidence type="ECO:0000313" key="3">
    <source>
        <dbReference type="Proteomes" id="UP001268542"/>
    </source>
</evidence>
<sequence length="161" mass="18048">MESDDIRDQLRQIERAEASPYVDQRRSPWWFAPGFAAWFGAMAAVQSFHWSGLSSSSMWTALLMLAVVLPLAALLGAYMSWHQSYHGAWPRTFGPKPPEIRRVYWYYSIGFLLGAAGLVALAFVVPWWVTGLATTAVAYVGLLAYERVYERAADAVKARLA</sequence>
<protein>
    <recommendedName>
        <fullName evidence="4">Transmembrane protein</fullName>
    </recommendedName>
</protein>
<feature type="transmembrane region" description="Helical" evidence="1">
    <location>
        <begin position="103"/>
        <end position="121"/>
    </location>
</feature>
<keyword evidence="1" id="KW-1133">Transmembrane helix</keyword>
<comment type="caution">
    <text evidence="2">The sequence shown here is derived from an EMBL/GenBank/DDBJ whole genome shotgun (WGS) entry which is preliminary data.</text>
</comment>
<accession>A0ABU3Q2E7</accession>
<dbReference type="EMBL" id="JAVYII010000010">
    <property type="protein sequence ID" value="MDT9595212.1"/>
    <property type="molecule type" value="Genomic_DNA"/>
</dbReference>
<keyword evidence="3" id="KW-1185">Reference proteome</keyword>
<gene>
    <name evidence="2" type="ORF">RDV89_19145</name>
</gene>
<evidence type="ECO:0000313" key="2">
    <source>
        <dbReference type="EMBL" id="MDT9595212.1"/>
    </source>
</evidence>
<feature type="transmembrane region" description="Helical" evidence="1">
    <location>
        <begin position="29"/>
        <end position="49"/>
    </location>
</feature>
<organism evidence="2 3">
    <name type="scientific">Nocardioides imazamoxiresistens</name>
    <dbReference type="NCBI Taxonomy" id="3231893"/>
    <lineage>
        <taxon>Bacteria</taxon>
        <taxon>Bacillati</taxon>
        <taxon>Actinomycetota</taxon>
        <taxon>Actinomycetes</taxon>
        <taxon>Propionibacteriales</taxon>
        <taxon>Nocardioidaceae</taxon>
        <taxon>Nocardioides</taxon>
    </lineage>
</organism>
<name>A0ABU3Q2E7_9ACTN</name>
<feature type="transmembrane region" description="Helical" evidence="1">
    <location>
        <begin position="61"/>
        <end position="82"/>
    </location>
</feature>